<dbReference type="RefSeq" id="WP_369190130.1">
    <property type="nucleotide sequence ID" value="NZ_CP163431.1"/>
</dbReference>
<evidence type="ECO:0000256" key="1">
    <source>
        <dbReference type="SAM" id="MobiDB-lite"/>
    </source>
</evidence>
<gene>
    <name evidence="2" type="ORF">AB5J58_32630</name>
</gene>
<name>A0AB39MEN2_9ACTN</name>
<accession>A0AB39MEN2</accession>
<proteinExistence type="predicted"/>
<protein>
    <submittedName>
        <fullName evidence="2">Uncharacterized protein</fullName>
    </submittedName>
</protein>
<sequence length="82" mass="9084">MTQNRRSGFRDQVRITGEVAETPRPRRKANPLGRSRTSAVVVTNHLDTLLPEVRTVVEQVAADRGVNLIDVRVVSPTEAIIP</sequence>
<evidence type="ECO:0000313" key="2">
    <source>
        <dbReference type="EMBL" id="XDQ04618.1"/>
    </source>
</evidence>
<dbReference type="EMBL" id="CP163431">
    <property type="protein sequence ID" value="XDQ04618.1"/>
    <property type="molecule type" value="Genomic_DNA"/>
</dbReference>
<dbReference type="AlphaFoldDB" id="A0AB39MEN2"/>
<reference evidence="2" key="1">
    <citation type="submission" date="2024-07" db="EMBL/GenBank/DDBJ databases">
        <authorList>
            <person name="Yu S.T."/>
        </authorList>
    </citation>
    <scope>NUCLEOTIDE SEQUENCE</scope>
    <source>
        <strain evidence="2">R08</strain>
    </source>
</reference>
<feature type="region of interest" description="Disordered" evidence="1">
    <location>
        <begin position="1"/>
        <end position="36"/>
    </location>
</feature>
<organism evidence="2">
    <name type="scientific">Streptomyces sp. R08</name>
    <dbReference type="NCBI Taxonomy" id="3238624"/>
    <lineage>
        <taxon>Bacteria</taxon>
        <taxon>Bacillati</taxon>
        <taxon>Actinomycetota</taxon>
        <taxon>Actinomycetes</taxon>
        <taxon>Kitasatosporales</taxon>
        <taxon>Streptomycetaceae</taxon>
        <taxon>Streptomyces</taxon>
    </lineage>
</organism>